<dbReference type="InterPro" id="IPR002903">
    <property type="entry name" value="RsmH"/>
</dbReference>
<dbReference type="Gene3D" id="1.10.150.170">
    <property type="entry name" value="Putative methyltransferase TM0872, insert domain"/>
    <property type="match status" value="1"/>
</dbReference>
<feature type="region of interest" description="Disordered" evidence="5">
    <location>
        <begin position="22"/>
        <end position="41"/>
    </location>
</feature>
<dbReference type="NCBIfam" id="TIGR00006">
    <property type="entry name" value="16S rRNA (cytosine(1402)-N(4))-methyltransferase RsmH"/>
    <property type="match status" value="1"/>
</dbReference>
<protein>
    <submittedName>
        <fullName evidence="6">Uncharacterized protein</fullName>
    </submittedName>
</protein>
<evidence type="ECO:0000313" key="7">
    <source>
        <dbReference type="Proteomes" id="UP000593564"/>
    </source>
</evidence>
<evidence type="ECO:0000313" key="6">
    <source>
        <dbReference type="EMBL" id="KAF5939192.1"/>
    </source>
</evidence>
<dbReference type="InterPro" id="IPR029063">
    <property type="entry name" value="SAM-dependent_MTases_sf"/>
</dbReference>
<evidence type="ECO:0000256" key="1">
    <source>
        <dbReference type="ARBA" id="ARBA00010396"/>
    </source>
</evidence>
<dbReference type="GO" id="GO:0070475">
    <property type="term" value="P:rRNA base methylation"/>
    <property type="evidence" value="ECO:0007669"/>
    <property type="project" value="TreeGrafter"/>
</dbReference>
<proteinExistence type="inferred from homology"/>
<dbReference type="Proteomes" id="UP000593564">
    <property type="component" value="Unassembled WGS sequence"/>
</dbReference>
<keyword evidence="2" id="KW-0489">Methyltransferase</keyword>
<evidence type="ECO:0000256" key="3">
    <source>
        <dbReference type="ARBA" id="ARBA00022679"/>
    </source>
</evidence>
<dbReference type="FunFam" id="1.10.150.170:FF:000004">
    <property type="entry name" value="Ribosomal RNA small subunit methyltransferase H"/>
    <property type="match status" value="1"/>
</dbReference>
<dbReference type="InterPro" id="IPR023397">
    <property type="entry name" value="SAM-dep_MeTrfase_MraW_recog"/>
</dbReference>
<dbReference type="GO" id="GO:0071424">
    <property type="term" value="F:rRNA (cytosine-N4-)-methyltransferase activity"/>
    <property type="evidence" value="ECO:0007669"/>
    <property type="project" value="TreeGrafter"/>
</dbReference>
<sequence length="475" mass="53363">MVVTVNARILLLKGFQDFENSNSKKAPITVPTHQSRYHHHHHQSSLCKPLLLQSPFSRLHSLLGATNLSATTGNNRNKKNKVKQKMKEKAAATASEAVVKRRTRSGKEFDEKTFMRYGDSATHIPVMLGEVLDVFASVPLLSFVDCTVGAAGHSSAIIQAHTEMQLYIGLDVDPDALQKAQAQINTILHGDSSDSTSKLKGHTFLKNYRHIKYVLREVDEKLLTPGVNGILMDLGMSSMQVNNAQRGFCVRSNGPLDMRMNPRASLKAEDILNSWPDVDVGRILREYGEESNWHSLQDQIVKARQKGGLHSTADLVDLIRNSTSRRKGGRQGWIKTATRVFQALRIAVNDELNTLKETLYTCFDCLAPGGRLAVISFHSLEDRIVKQTFLNIINSDRGDENKEVKCTRDLREINDDDDDDDDDDDHDGDEEAWIRQQIRGSNGIILTKRPISPSEEEERFNCRSRSAKLRVIQKV</sequence>
<dbReference type="PANTHER" id="PTHR11265:SF0">
    <property type="entry name" value="12S RRNA N4-METHYLCYTIDINE METHYLTRANSFERASE"/>
    <property type="match status" value="1"/>
</dbReference>
<reference evidence="6 7" key="2">
    <citation type="submission" date="2020-07" db="EMBL/GenBank/DDBJ databases">
        <title>Genome assembly of wild tea tree DASZ reveals pedigree and selection history of tea varieties.</title>
        <authorList>
            <person name="Zhang W."/>
        </authorList>
    </citation>
    <scope>NUCLEOTIDE SEQUENCE [LARGE SCALE GENOMIC DNA]</scope>
    <source>
        <strain evidence="7">cv. G240</strain>
        <tissue evidence="6">Leaf</tissue>
    </source>
</reference>
<dbReference type="SUPFAM" id="SSF53335">
    <property type="entry name" value="S-adenosyl-L-methionine-dependent methyltransferases"/>
    <property type="match status" value="1"/>
</dbReference>
<comment type="similarity">
    <text evidence="1">Belongs to the methyltransferase superfamily. RsmH family.</text>
</comment>
<dbReference type="Gene3D" id="3.40.50.150">
    <property type="entry name" value="Vaccinia Virus protein VP39"/>
    <property type="match status" value="1"/>
</dbReference>
<evidence type="ECO:0000256" key="5">
    <source>
        <dbReference type="SAM" id="MobiDB-lite"/>
    </source>
</evidence>
<keyword evidence="7" id="KW-1185">Reference proteome</keyword>
<dbReference type="Pfam" id="PF01795">
    <property type="entry name" value="Methyltransf_5"/>
    <property type="match status" value="2"/>
</dbReference>
<dbReference type="SUPFAM" id="SSF81799">
    <property type="entry name" value="Putative methyltransferase TM0872, insert domain"/>
    <property type="match status" value="1"/>
</dbReference>
<keyword evidence="3" id="KW-0808">Transferase</keyword>
<keyword evidence="4" id="KW-0949">S-adenosyl-L-methionine</keyword>
<dbReference type="PANTHER" id="PTHR11265">
    <property type="entry name" value="S-ADENOSYL-METHYLTRANSFERASE MRAW"/>
    <property type="match status" value="1"/>
</dbReference>
<dbReference type="HAMAP" id="MF_01007">
    <property type="entry name" value="16SrRNA_methyltr_H"/>
    <property type="match status" value="1"/>
</dbReference>
<name>A0A7J7GEM9_CAMSI</name>
<accession>A0A7J7GEM9</accession>
<dbReference type="EMBL" id="JACBKZ010000011">
    <property type="protein sequence ID" value="KAF5939192.1"/>
    <property type="molecule type" value="Genomic_DNA"/>
</dbReference>
<comment type="caution">
    <text evidence="6">The sequence shown here is derived from an EMBL/GenBank/DDBJ whole genome shotgun (WGS) entry which is preliminary data.</text>
</comment>
<gene>
    <name evidence="6" type="ORF">HYC85_023451</name>
</gene>
<dbReference type="AlphaFoldDB" id="A0A7J7GEM9"/>
<evidence type="ECO:0000256" key="4">
    <source>
        <dbReference type="ARBA" id="ARBA00022691"/>
    </source>
</evidence>
<reference evidence="7" key="1">
    <citation type="journal article" date="2020" name="Nat. Commun.">
        <title>Genome assembly of wild tea tree DASZ reveals pedigree and selection history of tea varieties.</title>
        <authorList>
            <person name="Zhang W."/>
            <person name="Zhang Y."/>
            <person name="Qiu H."/>
            <person name="Guo Y."/>
            <person name="Wan H."/>
            <person name="Zhang X."/>
            <person name="Scossa F."/>
            <person name="Alseekh S."/>
            <person name="Zhang Q."/>
            <person name="Wang P."/>
            <person name="Xu L."/>
            <person name="Schmidt M.H."/>
            <person name="Jia X."/>
            <person name="Li D."/>
            <person name="Zhu A."/>
            <person name="Guo F."/>
            <person name="Chen W."/>
            <person name="Ni D."/>
            <person name="Usadel B."/>
            <person name="Fernie A.R."/>
            <person name="Wen W."/>
        </authorList>
    </citation>
    <scope>NUCLEOTIDE SEQUENCE [LARGE SCALE GENOMIC DNA]</scope>
    <source>
        <strain evidence="7">cv. G240</strain>
    </source>
</reference>
<organism evidence="6 7">
    <name type="scientific">Camellia sinensis</name>
    <name type="common">Tea plant</name>
    <name type="synonym">Thea sinensis</name>
    <dbReference type="NCBI Taxonomy" id="4442"/>
    <lineage>
        <taxon>Eukaryota</taxon>
        <taxon>Viridiplantae</taxon>
        <taxon>Streptophyta</taxon>
        <taxon>Embryophyta</taxon>
        <taxon>Tracheophyta</taxon>
        <taxon>Spermatophyta</taxon>
        <taxon>Magnoliopsida</taxon>
        <taxon>eudicotyledons</taxon>
        <taxon>Gunneridae</taxon>
        <taxon>Pentapetalae</taxon>
        <taxon>asterids</taxon>
        <taxon>Ericales</taxon>
        <taxon>Theaceae</taxon>
        <taxon>Camellia</taxon>
    </lineage>
</organism>
<evidence type="ECO:0000256" key="2">
    <source>
        <dbReference type="ARBA" id="ARBA00022603"/>
    </source>
</evidence>